<proteinExistence type="predicted"/>
<evidence type="ECO:0000256" key="1">
    <source>
        <dbReference type="PROSITE-ProRule" id="PRU00278"/>
    </source>
</evidence>
<evidence type="ECO:0000313" key="3">
    <source>
        <dbReference type="EMBL" id="MBU2691512.1"/>
    </source>
</evidence>
<name>A0A948RYM2_UNCEI</name>
<dbReference type="PROSITE" id="PS50198">
    <property type="entry name" value="PPIC_PPIASE_2"/>
    <property type="match status" value="1"/>
</dbReference>
<dbReference type="AlphaFoldDB" id="A0A948RYM2"/>
<organism evidence="3 4">
    <name type="scientific">Eiseniibacteriota bacterium</name>
    <dbReference type="NCBI Taxonomy" id="2212470"/>
    <lineage>
        <taxon>Bacteria</taxon>
        <taxon>Candidatus Eiseniibacteriota</taxon>
    </lineage>
</organism>
<dbReference type="Proteomes" id="UP000777784">
    <property type="component" value="Unassembled WGS sequence"/>
</dbReference>
<protein>
    <submittedName>
        <fullName evidence="3">Peptidyl-prolyl cis-trans isomerase</fullName>
    </submittedName>
</protein>
<accession>A0A948RYM2</accession>
<keyword evidence="1" id="KW-0697">Rotamase</keyword>
<reference evidence="3" key="1">
    <citation type="submission" date="2021-05" db="EMBL/GenBank/DDBJ databases">
        <title>Energy efficiency and biological interactions define the core microbiome of deep oligotrophic groundwater.</title>
        <authorList>
            <person name="Mehrshad M."/>
            <person name="Lopez-Fernandez M."/>
            <person name="Bell E."/>
            <person name="Bernier-Latmani R."/>
            <person name="Bertilsson S."/>
            <person name="Dopson M."/>
        </authorList>
    </citation>
    <scope>NUCLEOTIDE SEQUENCE</scope>
    <source>
        <strain evidence="3">Modern_marine.mb.64</strain>
    </source>
</reference>
<comment type="caution">
    <text evidence="3">The sequence shown here is derived from an EMBL/GenBank/DDBJ whole genome shotgun (WGS) entry which is preliminary data.</text>
</comment>
<dbReference type="Pfam" id="PF00639">
    <property type="entry name" value="Rotamase"/>
    <property type="match status" value="1"/>
</dbReference>
<dbReference type="GO" id="GO:0003755">
    <property type="term" value="F:peptidyl-prolyl cis-trans isomerase activity"/>
    <property type="evidence" value="ECO:0007669"/>
    <property type="project" value="UniProtKB-KW"/>
</dbReference>
<dbReference type="Pfam" id="PF13145">
    <property type="entry name" value="Rotamase_2"/>
    <property type="match status" value="1"/>
</dbReference>
<dbReference type="InterPro" id="IPR027304">
    <property type="entry name" value="Trigger_fact/SurA_dom_sf"/>
</dbReference>
<dbReference type="InterPro" id="IPR050245">
    <property type="entry name" value="PrsA_foldase"/>
</dbReference>
<feature type="domain" description="PpiC" evidence="2">
    <location>
        <begin position="143"/>
        <end position="233"/>
    </location>
</feature>
<dbReference type="Gene3D" id="1.10.4030.10">
    <property type="entry name" value="Porin chaperone SurA, peptide-binding domain"/>
    <property type="match status" value="1"/>
</dbReference>
<dbReference type="Gene3D" id="3.10.50.40">
    <property type="match status" value="2"/>
</dbReference>
<dbReference type="EMBL" id="JAHJDP010000065">
    <property type="protein sequence ID" value="MBU2691512.1"/>
    <property type="molecule type" value="Genomic_DNA"/>
</dbReference>
<evidence type="ECO:0000259" key="2">
    <source>
        <dbReference type="PROSITE" id="PS50198"/>
    </source>
</evidence>
<evidence type="ECO:0000313" key="4">
    <source>
        <dbReference type="Proteomes" id="UP000777784"/>
    </source>
</evidence>
<dbReference type="InterPro" id="IPR023058">
    <property type="entry name" value="PPIase_PpiC_CS"/>
</dbReference>
<sequence length="560" mass="62712">MDRPRFWSCLLAILFMAGPLLHGSSRVAAADAPMPAGAAVLALVDGDPITMTDLEIILPRPKPSLTAEELQGYSPESILKRMIQNRLLEQEGYRLDAQEDPQIKNQVEELMRHRSVIALLDSISAPVEKPKPGELDSLFTKTNRMNRISHILLDDEASALALRDSLKAGIPFATLADRHSRDTTWAGKGGDIGWAREGMFIPEFETLMPQLSVGEIGGPVQTEKGWHLVLLAEIRDETVGQSDAMQDALVDAVMKDRVMTVVKAYVEALKEKYNVTIDEPLLQTLDYGSPDPEVQNQLRDNEAVLATLPWRQIKVSELTRAMRFQHFHGIENKPNAPELRDKMFGEVLAESLLRHEAAILHLHKRPNIIMESDALERQLLREKVLNMIVDFPFNPDEKEIESFYNAHSEEFTPKARLRVNGALLGNEEAARRFREKLEEGASLSWLIPRTPAVSDPNPVAFTNWVDAQMLGLSSDVDKGMLLGPLPFEGAWAVVKIVEIERVTAPPLAQCRGQVLRSLKSQRTREAVTDAVARLESAATIEIMDGAYQRIEQRIHDWMGM</sequence>
<dbReference type="SUPFAM" id="SSF54534">
    <property type="entry name" value="FKBP-like"/>
    <property type="match status" value="1"/>
</dbReference>
<dbReference type="PANTHER" id="PTHR47245:SF2">
    <property type="entry name" value="PEPTIDYL-PROLYL CIS-TRANS ISOMERASE HP_0175-RELATED"/>
    <property type="match status" value="1"/>
</dbReference>
<dbReference type="InterPro" id="IPR000297">
    <property type="entry name" value="PPIase_PpiC"/>
</dbReference>
<dbReference type="PROSITE" id="PS01096">
    <property type="entry name" value="PPIC_PPIASE_1"/>
    <property type="match status" value="1"/>
</dbReference>
<dbReference type="InterPro" id="IPR046357">
    <property type="entry name" value="PPIase_dom_sf"/>
</dbReference>
<dbReference type="SUPFAM" id="SSF109998">
    <property type="entry name" value="Triger factor/SurA peptide-binding domain-like"/>
    <property type="match status" value="2"/>
</dbReference>
<dbReference type="PANTHER" id="PTHR47245">
    <property type="entry name" value="PEPTIDYLPROLYL ISOMERASE"/>
    <property type="match status" value="1"/>
</dbReference>
<gene>
    <name evidence="3" type="ORF">KJ970_11345</name>
</gene>
<keyword evidence="1 3" id="KW-0413">Isomerase</keyword>